<comment type="catalytic activity">
    <reaction evidence="8">
        <text>guanine + H2O + H(+) = xanthine + NH4(+)</text>
        <dbReference type="Rhea" id="RHEA:14665"/>
        <dbReference type="ChEBI" id="CHEBI:15377"/>
        <dbReference type="ChEBI" id="CHEBI:15378"/>
        <dbReference type="ChEBI" id="CHEBI:16235"/>
        <dbReference type="ChEBI" id="CHEBI:17712"/>
        <dbReference type="ChEBI" id="CHEBI:28938"/>
        <dbReference type="EC" id="3.5.4.3"/>
    </reaction>
</comment>
<proteinExistence type="inferred from homology"/>
<dbReference type="InterPro" id="IPR014311">
    <property type="entry name" value="Guanine_deaminase"/>
</dbReference>
<dbReference type="PATRIC" id="fig|38307.3.peg.2944"/>
<evidence type="ECO:0000256" key="8">
    <source>
        <dbReference type="RuleBase" id="RU366009"/>
    </source>
</evidence>
<evidence type="ECO:0000256" key="5">
    <source>
        <dbReference type="ARBA" id="ARBA00022801"/>
    </source>
</evidence>
<dbReference type="Gene3D" id="3.20.20.140">
    <property type="entry name" value="Metal-dependent hydrolases"/>
    <property type="match status" value="1"/>
</dbReference>
<dbReference type="EMBL" id="LUTU01000014">
    <property type="protein sequence ID" value="OAJ66688.1"/>
    <property type="molecule type" value="Genomic_DNA"/>
</dbReference>
<dbReference type="GO" id="GO:0006147">
    <property type="term" value="P:guanine catabolic process"/>
    <property type="evidence" value="ECO:0007669"/>
    <property type="project" value="UniProtKB-UniRule"/>
</dbReference>
<dbReference type="UniPathway" id="UPA00603">
    <property type="reaction ID" value="UER00660"/>
</dbReference>
<keyword evidence="4 8" id="KW-0479">Metal-binding</keyword>
<evidence type="ECO:0000256" key="7">
    <source>
        <dbReference type="NCBIfam" id="TIGR02967"/>
    </source>
</evidence>
<organism evidence="10 11">
    <name type="scientific">Gluconobacter cerinus</name>
    <dbReference type="NCBI Taxonomy" id="38307"/>
    <lineage>
        <taxon>Bacteria</taxon>
        <taxon>Pseudomonadati</taxon>
        <taxon>Pseudomonadota</taxon>
        <taxon>Alphaproteobacteria</taxon>
        <taxon>Acetobacterales</taxon>
        <taxon>Acetobacteraceae</taxon>
        <taxon>Gluconobacter</taxon>
    </lineage>
</organism>
<evidence type="ECO:0000259" key="9">
    <source>
        <dbReference type="Pfam" id="PF01979"/>
    </source>
</evidence>
<dbReference type="InterPro" id="IPR051607">
    <property type="entry name" value="Metallo-dep_hydrolases"/>
</dbReference>
<comment type="function">
    <text evidence="8">Catalyzes the hydrolytic deamination of guanine, producing xanthine and ammonia.</text>
</comment>
<dbReference type="NCBIfam" id="TIGR02967">
    <property type="entry name" value="guan_deamin"/>
    <property type="match status" value="1"/>
</dbReference>
<dbReference type="Proteomes" id="UP000077786">
    <property type="component" value="Unassembled WGS sequence"/>
</dbReference>
<dbReference type="FunFam" id="3.20.20.140:FF:000022">
    <property type="entry name" value="Guanine deaminase"/>
    <property type="match status" value="1"/>
</dbReference>
<protein>
    <recommendedName>
        <fullName evidence="3 7">Guanine deaminase</fullName>
        <shortName evidence="8">Guanase</shortName>
        <ecNumber evidence="3 7">3.5.4.3</ecNumber>
    </recommendedName>
    <alternativeName>
        <fullName evidence="8">Guanine aminohydrolase</fullName>
    </alternativeName>
</protein>
<dbReference type="InterPro" id="IPR032466">
    <property type="entry name" value="Metal_Hydrolase"/>
</dbReference>
<dbReference type="GO" id="GO:0005829">
    <property type="term" value="C:cytosol"/>
    <property type="evidence" value="ECO:0007669"/>
    <property type="project" value="TreeGrafter"/>
</dbReference>
<name>A0A1B6VI17_9PROT</name>
<dbReference type="InterPro" id="IPR011059">
    <property type="entry name" value="Metal-dep_hydrolase_composite"/>
</dbReference>
<reference evidence="10 11" key="1">
    <citation type="submission" date="2016-03" db="EMBL/GenBank/DDBJ databases">
        <title>Draft genome sequence of Gluconobacter cerinus strain CECT 9110.</title>
        <authorList>
            <person name="Sainz F."/>
            <person name="Mas A."/>
            <person name="Torija M.J."/>
        </authorList>
    </citation>
    <scope>NUCLEOTIDE SEQUENCE [LARGE SCALE GENOMIC DNA]</scope>
    <source>
        <strain evidence="10 11">CECT 9110</strain>
    </source>
</reference>
<dbReference type="AlphaFoldDB" id="A0A1B6VI17"/>
<evidence type="ECO:0000313" key="11">
    <source>
        <dbReference type="Proteomes" id="UP000077786"/>
    </source>
</evidence>
<evidence type="ECO:0000256" key="3">
    <source>
        <dbReference type="ARBA" id="ARBA00012781"/>
    </source>
</evidence>
<comment type="similarity">
    <text evidence="2 8">Belongs to the metallo-dependent hydrolases superfamily. ATZ/TRZ family.</text>
</comment>
<dbReference type="SUPFAM" id="SSF51556">
    <property type="entry name" value="Metallo-dependent hydrolases"/>
    <property type="match status" value="1"/>
</dbReference>
<dbReference type="EC" id="3.5.4.3" evidence="3 7"/>
<keyword evidence="5 8" id="KW-0378">Hydrolase</keyword>
<accession>A0A1B6VI17</accession>
<dbReference type="Pfam" id="PF01979">
    <property type="entry name" value="Amidohydro_1"/>
    <property type="match status" value="1"/>
</dbReference>
<dbReference type="PANTHER" id="PTHR11271:SF6">
    <property type="entry name" value="GUANINE DEAMINASE"/>
    <property type="match status" value="1"/>
</dbReference>
<evidence type="ECO:0000256" key="1">
    <source>
        <dbReference type="ARBA" id="ARBA00004984"/>
    </source>
</evidence>
<comment type="cofactor">
    <cofactor evidence="8">
        <name>Zn(2+)</name>
        <dbReference type="ChEBI" id="CHEBI:29105"/>
    </cofactor>
    <text evidence="8">Binds 1 zinc ion per subunit.</text>
</comment>
<feature type="domain" description="Amidohydrolase-related" evidence="9">
    <location>
        <begin position="77"/>
        <end position="440"/>
    </location>
</feature>
<sequence>MLCDTQRIMTEHTAIRGPFLTFHADPFTVDPMDALTHQPDGLILCKSGVITAAGAWEDLRDQIPEGTTVDHYPDRLISAGMIDTHVHYPQLPVIASYGEQLLEWLETYVFPAEARYADITYARQIARSFLKELLRVGTTTAAVYCTVHPESVDAFFEESERLNTCMIAGKVLMDRNAPDNLQDTAQTGYDQSAALIERWHGRGRQLYAVTPRFAPTSTPEQLDLAGSLLATRSDLFMQTHLLENRSEIEWVKELFPTRSSYLDVYDKSGLLRPRAILAHAVHAQEEDFQRCHDTGCSIAHCPGSNQFLGSGSFPLFNALKPERRVKVGVGSDVGAGPSLSLLQVLSDGYKVAQGLGTKLHPAQGLWLATAGGAQSLGLEDHIGAIKPGLHADLCIFDPTATPLGKIRTQTAETLSDLLFALTMLGDDRSIEATYVAGRKVHSRN</sequence>
<dbReference type="PANTHER" id="PTHR11271">
    <property type="entry name" value="GUANINE DEAMINASE"/>
    <property type="match status" value="1"/>
</dbReference>
<evidence type="ECO:0000256" key="4">
    <source>
        <dbReference type="ARBA" id="ARBA00022723"/>
    </source>
</evidence>
<evidence type="ECO:0000256" key="6">
    <source>
        <dbReference type="ARBA" id="ARBA00022833"/>
    </source>
</evidence>
<gene>
    <name evidence="10" type="ORF">A0123_02821</name>
</gene>
<dbReference type="SUPFAM" id="SSF51338">
    <property type="entry name" value="Composite domain of metallo-dependent hydrolases"/>
    <property type="match status" value="2"/>
</dbReference>
<dbReference type="GO" id="GO:0008892">
    <property type="term" value="F:guanine deaminase activity"/>
    <property type="evidence" value="ECO:0007669"/>
    <property type="project" value="UniProtKB-UniRule"/>
</dbReference>
<dbReference type="InterPro" id="IPR006680">
    <property type="entry name" value="Amidohydro-rel"/>
</dbReference>
<evidence type="ECO:0000313" key="10">
    <source>
        <dbReference type="EMBL" id="OAJ66688.1"/>
    </source>
</evidence>
<dbReference type="Gene3D" id="2.30.40.10">
    <property type="entry name" value="Urease, subunit C, domain 1"/>
    <property type="match status" value="1"/>
</dbReference>
<keyword evidence="6 8" id="KW-0862">Zinc</keyword>
<comment type="pathway">
    <text evidence="1 8">Purine metabolism; guanine degradation; xanthine from guanine: step 1/1.</text>
</comment>
<evidence type="ECO:0000256" key="2">
    <source>
        <dbReference type="ARBA" id="ARBA00006745"/>
    </source>
</evidence>
<dbReference type="GO" id="GO:0008270">
    <property type="term" value="F:zinc ion binding"/>
    <property type="evidence" value="ECO:0007669"/>
    <property type="project" value="UniProtKB-UniRule"/>
</dbReference>
<comment type="caution">
    <text evidence="10">The sequence shown here is derived from an EMBL/GenBank/DDBJ whole genome shotgun (WGS) entry which is preliminary data.</text>
</comment>
<dbReference type="NCBIfam" id="NF006679">
    <property type="entry name" value="PRK09228.1"/>
    <property type="match status" value="1"/>
</dbReference>